<evidence type="ECO:0000313" key="2">
    <source>
        <dbReference type="Proteomes" id="UP000499080"/>
    </source>
</evidence>
<proteinExistence type="predicted"/>
<dbReference type="AlphaFoldDB" id="A0A4Y1ZYF0"/>
<accession>A0A4Y1ZYF0</accession>
<evidence type="ECO:0000313" key="1">
    <source>
        <dbReference type="EMBL" id="GBL72149.1"/>
    </source>
</evidence>
<reference evidence="1 2" key="1">
    <citation type="journal article" date="2019" name="Sci. Rep.">
        <title>Orb-weaving spider Araneus ventricosus genome elucidates the spidroin gene catalogue.</title>
        <authorList>
            <person name="Kono N."/>
            <person name="Nakamura H."/>
            <person name="Ohtoshi R."/>
            <person name="Moran D.A.P."/>
            <person name="Shinohara A."/>
            <person name="Yoshida Y."/>
            <person name="Fujiwara M."/>
            <person name="Mori M."/>
            <person name="Tomita M."/>
            <person name="Arakawa K."/>
        </authorList>
    </citation>
    <scope>NUCLEOTIDE SEQUENCE [LARGE SCALE GENOMIC DNA]</scope>
</reference>
<keyword evidence="2" id="KW-1185">Reference proteome</keyword>
<dbReference type="Proteomes" id="UP000499080">
    <property type="component" value="Unassembled WGS sequence"/>
</dbReference>
<gene>
    <name evidence="1" type="ORF">AVEN_115147_1</name>
</gene>
<comment type="caution">
    <text evidence="1">The sequence shown here is derived from an EMBL/GenBank/DDBJ whole genome shotgun (WGS) entry which is preliminary data.</text>
</comment>
<dbReference type="EMBL" id="BGPR01000001">
    <property type="protein sequence ID" value="GBL72149.1"/>
    <property type="molecule type" value="Genomic_DNA"/>
</dbReference>
<protein>
    <submittedName>
        <fullName evidence="1">Uncharacterized protein</fullName>
    </submittedName>
</protein>
<name>A0A4Y1ZYF0_ARAVE</name>
<organism evidence="1 2">
    <name type="scientific">Araneus ventricosus</name>
    <name type="common">Orbweaver spider</name>
    <name type="synonym">Epeira ventricosa</name>
    <dbReference type="NCBI Taxonomy" id="182803"/>
    <lineage>
        <taxon>Eukaryota</taxon>
        <taxon>Metazoa</taxon>
        <taxon>Ecdysozoa</taxon>
        <taxon>Arthropoda</taxon>
        <taxon>Chelicerata</taxon>
        <taxon>Arachnida</taxon>
        <taxon>Araneae</taxon>
        <taxon>Araneomorphae</taxon>
        <taxon>Entelegynae</taxon>
        <taxon>Araneoidea</taxon>
        <taxon>Araneidae</taxon>
        <taxon>Araneus</taxon>
    </lineage>
</organism>
<sequence>MYSINQEAETKPSTHRPMYGMLLYNIETFAKITLYQIAILVCSKLAASLTRQECKLETTYSQVELAASNSLQTIAKDEYSVKPRIRTTDNPLHCQMP</sequence>